<sequence length="325" mass="36862">MISREPRAIGGYFELELPRVEAPLHGNALRFQSSRAAFLALLRAGRPTAVWMPWYICDAMIEPLRMTGTPVKRYRLDSGLRVQSANIAHGEWLVYVNYFGLCAHQIDDVLSRFPRERVLIDNAQALFAQPADCLATLYSPRKFLGVPDGGYLVTQQPIELPQTTDDGSLQRCGHLLTRLAKDAEAGYADYAAAEESLKHQEPLRMSALTERLLAGIDYDSVRARRVENFAFLHEKLQRYNRFTFHYDEQAAPLCYPFFDAPAGVRETLRARRIYTPTYWPDVADAEGAPDFERALPGSTLCLPCDQRLTRDDLAPMVQHLLDRLT</sequence>
<dbReference type="RefSeq" id="WP_095417914.1">
    <property type="nucleotide sequence ID" value="NZ_CP022989.1"/>
</dbReference>
<name>A0A248VFV4_9BURK</name>
<evidence type="ECO:0000313" key="2">
    <source>
        <dbReference type="Proteomes" id="UP000215158"/>
    </source>
</evidence>
<dbReference type="KEGG" id="parb:CJU94_05870"/>
<proteinExistence type="predicted"/>
<dbReference type="EMBL" id="CP022989">
    <property type="protein sequence ID" value="ASV97734.1"/>
    <property type="molecule type" value="Genomic_DNA"/>
</dbReference>
<evidence type="ECO:0000313" key="1">
    <source>
        <dbReference type="EMBL" id="ASV97734.1"/>
    </source>
</evidence>
<dbReference type="AlphaFoldDB" id="A0A248VFV4"/>
<gene>
    <name evidence="1" type="ORF">CJU94_05870</name>
</gene>
<reference evidence="1 2" key="1">
    <citation type="submission" date="2017-08" db="EMBL/GenBank/DDBJ databases">
        <title>Identification and genetic characteristics of simultaneous BTEX- and naphthalene-degrading Paraburkholderia sp. BN5 isolated from petroleum-contaminated soil.</title>
        <authorList>
            <person name="Lee Y."/>
            <person name="Jeon C.O."/>
        </authorList>
    </citation>
    <scope>NUCLEOTIDE SEQUENCE [LARGE SCALE GENOMIC DNA]</scope>
    <source>
        <strain evidence="1 2">BN5</strain>
    </source>
</reference>
<organism evidence="1 2">
    <name type="scientific">Paraburkholderia aromaticivorans</name>
    <dbReference type="NCBI Taxonomy" id="2026199"/>
    <lineage>
        <taxon>Bacteria</taxon>
        <taxon>Pseudomonadati</taxon>
        <taxon>Pseudomonadota</taxon>
        <taxon>Betaproteobacteria</taxon>
        <taxon>Burkholderiales</taxon>
        <taxon>Burkholderiaceae</taxon>
        <taxon>Paraburkholderia</taxon>
    </lineage>
</organism>
<dbReference type="OrthoDB" id="8955051at2"/>
<dbReference type="SUPFAM" id="SSF53383">
    <property type="entry name" value="PLP-dependent transferases"/>
    <property type="match status" value="1"/>
</dbReference>
<keyword evidence="2" id="KW-1185">Reference proteome</keyword>
<protein>
    <recommendedName>
        <fullName evidence="3">Aminotransferase DegT</fullName>
    </recommendedName>
</protein>
<dbReference type="Proteomes" id="UP000215158">
    <property type="component" value="Chromosome 1"/>
</dbReference>
<accession>A0A248VFV4</accession>
<dbReference type="InterPro" id="IPR015424">
    <property type="entry name" value="PyrdxlP-dep_Trfase"/>
</dbReference>
<evidence type="ECO:0008006" key="3">
    <source>
        <dbReference type="Google" id="ProtNLM"/>
    </source>
</evidence>